<dbReference type="InterPro" id="IPR008920">
    <property type="entry name" value="TF_FadR/GntR_C"/>
</dbReference>
<evidence type="ECO:0000259" key="4">
    <source>
        <dbReference type="PROSITE" id="PS50949"/>
    </source>
</evidence>
<dbReference type="Gene3D" id="1.10.10.10">
    <property type="entry name" value="Winged helix-like DNA-binding domain superfamily/Winged helix DNA-binding domain"/>
    <property type="match status" value="1"/>
</dbReference>
<keyword evidence="3" id="KW-0804">Transcription</keyword>
<protein>
    <submittedName>
        <fullName evidence="5">GntR family transcriptional regulator</fullName>
    </submittedName>
</protein>
<dbReference type="AlphaFoldDB" id="A0A5K7YK82"/>
<gene>
    <name evidence="5" type="ORF">DSCA_24900</name>
</gene>
<dbReference type="PROSITE" id="PS50949">
    <property type="entry name" value="HTH_GNTR"/>
    <property type="match status" value="1"/>
</dbReference>
<dbReference type="KEGG" id="dalk:DSCA_24900"/>
<reference evidence="5 6" key="1">
    <citation type="submission" date="2019-11" db="EMBL/GenBank/DDBJ databases">
        <title>Comparative genomics of hydrocarbon-degrading Desulfosarcina strains.</title>
        <authorList>
            <person name="Watanabe M."/>
            <person name="Kojima H."/>
            <person name="Fukui M."/>
        </authorList>
    </citation>
    <scope>NUCLEOTIDE SEQUENCE [LARGE SCALE GENOMIC DNA]</scope>
    <source>
        <strain evidence="5 6">PL12</strain>
    </source>
</reference>
<dbReference type="SMART" id="SM00345">
    <property type="entry name" value="HTH_GNTR"/>
    <property type="match status" value="1"/>
</dbReference>
<dbReference type="Pfam" id="PF00392">
    <property type="entry name" value="GntR"/>
    <property type="match status" value="1"/>
</dbReference>
<dbReference type="InterPro" id="IPR036388">
    <property type="entry name" value="WH-like_DNA-bd_sf"/>
</dbReference>
<dbReference type="EMBL" id="AP021874">
    <property type="protein sequence ID" value="BBO68560.1"/>
    <property type="molecule type" value="Genomic_DNA"/>
</dbReference>
<name>A0A5K7YK82_9BACT</name>
<dbReference type="PRINTS" id="PR00035">
    <property type="entry name" value="HTHGNTR"/>
</dbReference>
<dbReference type="OrthoDB" id="5450856at2"/>
<dbReference type="SUPFAM" id="SSF46785">
    <property type="entry name" value="Winged helix' DNA-binding domain"/>
    <property type="match status" value="1"/>
</dbReference>
<organism evidence="5 6">
    <name type="scientific">Desulfosarcina alkanivorans</name>
    <dbReference type="NCBI Taxonomy" id="571177"/>
    <lineage>
        <taxon>Bacteria</taxon>
        <taxon>Pseudomonadati</taxon>
        <taxon>Thermodesulfobacteriota</taxon>
        <taxon>Desulfobacteria</taxon>
        <taxon>Desulfobacterales</taxon>
        <taxon>Desulfosarcinaceae</taxon>
        <taxon>Desulfosarcina</taxon>
    </lineage>
</organism>
<dbReference type="PANTHER" id="PTHR43537">
    <property type="entry name" value="TRANSCRIPTIONAL REGULATOR, GNTR FAMILY"/>
    <property type="match status" value="1"/>
</dbReference>
<dbReference type="GO" id="GO:0003677">
    <property type="term" value="F:DNA binding"/>
    <property type="evidence" value="ECO:0007669"/>
    <property type="project" value="UniProtKB-KW"/>
</dbReference>
<keyword evidence="6" id="KW-1185">Reference proteome</keyword>
<dbReference type="InterPro" id="IPR000524">
    <property type="entry name" value="Tscrpt_reg_HTH_GntR"/>
</dbReference>
<sequence length="240" mass="26961">MFNPVNGSGMTGNVALQIEAAILDGKLSPGEKIPSERELQTLFKTGRGVVREALRELKQKGLIETRRGGQGGTYVKKIGAYEASQPLTLMIKQRDIDIADLIEFRESIDRTVTILAISRGDDDQAAALLRGVEKLETAGLCPSPSMARITEVDRELNLLLVKMTRNPLFDWIMQTIQISFGSYDYVLYEDAYYREKTIQNWRETATAIAAREPLEALSFIGFHYVLLNRCIRENKKDSDA</sequence>
<dbReference type="RefSeq" id="WP_155316707.1">
    <property type="nucleotide sequence ID" value="NZ_AP021874.1"/>
</dbReference>
<evidence type="ECO:0000313" key="5">
    <source>
        <dbReference type="EMBL" id="BBO68560.1"/>
    </source>
</evidence>
<dbReference type="PANTHER" id="PTHR43537:SF49">
    <property type="entry name" value="TRANSCRIPTIONAL REGULATORY PROTEIN"/>
    <property type="match status" value="1"/>
</dbReference>
<evidence type="ECO:0000256" key="3">
    <source>
        <dbReference type="ARBA" id="ARBA00023163"/>
    </source>
</evidence>
<dbReference type="Pfam" id="PF07729">
    <property type="entry name" value="FCD"/>
    <property type="match status" value="1"/>
</dbReference>
<proteinExistence type="predicted"/>
<dbReference type="SUPFAM" id="SSF48008">
    <property type="entry name" value="GntR ligand-binding domain-like"/>
    <property type="match status" value="1"/>
</dbReference>
<evidence type="ECO:0000256" key="2">
    <source>
        <dbReference type="ARBA" id="ARBA00023125"/>
    </source>
</evidence>
<evidence type="ECO:0000313" key="6">
    <source>
        <dbReference type="Proteomes" id="UP000427906"/>
    </source>
</evidence>
<dbReference type="CDD" id="cd07377">
    <property type="entry name" value="WHTH_GntR"/>
    <property type="match status" value="1"/>
</dbReference>
<dbReference type="InterPro" id="IPR036390">
    <property type="entry name" value="WH_DNA-bd_sf"/>
</dbReference>
<evidence type="ECO:0000256" key="1">
    <source>
        <dbReference type="ARBA" id="ARBA00023015"/>
    </source>
</evidence>
<accession>A0A5K7YK82</accession>
<keyword evidence="2" id="KW-0238">DNA-binding</keyword>
<dbReference type="Proteomes" id="UP000427906">
    <property type="component" value="Chromosome"/>
</dbReference>
<dbReference type="InterPro" id="IPR011711">
    <property type="entry name" value="GntR_C"/>
</dbReference>
<keyword evidence="1" id="KW-0805">Transcription regulation</keyword>
<dbReference type="GO" id="GO:0003700">
    <property type="term" value="F:DNA-binding transcription factor activity"/>
    <property type="evidence" value="ECO:0007669"/>
    <property type="project" value="InterPro"/>
</dbReference>
<feature type="domain" description="HTH gntR-type" evidence="4">
    <location>
        <begin position="8"/>
        <end position="78"/>
    </location>
</feature>
<dbReference type="Gene3D" id="1.20.120.530">
    <property type="entry name" value="GntR ligand-binding domain-like"/>
    <property type="match status" value="1"/>
</dbReference>